<keyword evidence="1" id="KW-0812">Transmembrane</keyword>
<dbReference type="EMBL" id="SKFG01000004">
    <property type="protein sequence ID" value="TCZ78792.1"/>
    <property type="molecule type" value="Genomic_DNA"/>
</dbReference>
<accession>A0A4V2WPC2</accession>
<reference evidence="2 3" key="1">
    <citation type="submission" date="2019-03" db="EMBL/GenBank/DDBJ databases">
        <authorList>
            <person name="Kim M.K.M."/>
        </authorList>
    </citation>
    <scope>NUCLEOTIDE SEQUENCE [LARGE SCALE GENOMIC DNA]</scope>
    <source>
        <strain evidence="2 3">18JY21-1</strain>
    </source>
</reference>
<sequence length="237" mass="26695">MIARVLATDLMKLRRKAIWFLVFLGPIGVIALQALNFGLRYDYLTNLYKDDLWGVLLENIHYLSMFALVFGMTIITSMLANIEHQLNSWKQVLALPVSRISVYTAKFILSFLLLLVSCSLLAVLTIVLGLSLQFGSDYPLVVIIQKSFYPLLAALPILALQLWLSITMKNQAIPLTVGIVGTIFGMFTKAMPDWLIWKWPTLINQAKVPEYSVYAGIIVGMFLLACGVFDFLKRDVN</sequence>
<dbReference type="RefSeq" id="WP_132417242.1">
    <property type="nucleotide sequence ID" value="NZ_SKFG01000004.1"/>
</dbReference>
<keyword evidence="3" id="KW-1185">Reference proteome</keyword>
<dbReference type="AlphaFoldDB" id="A0A4V2WPC2"/>
<feature type="transmembrane region" description="Helical" evidence="1">
    <location>
        <begin position="211"/>
        <end position="232"/>
    </location>
</feature>
<feature type="transmembrane region" description="Helical" evidence="1">
    <location>
        <begin position="103"/>
        <end position="128"/>
    </location>
</feature>
<comment type="caution">
    <text evidence="2">The sequence shown here is derived from an EMBL/GenBank/DDBJ whole genome shotgun (WGS) entry which is preliminary data.</text>
</comment>
<evidence type="ECO:0000313" key="3">
    <source>
        <dbReference type="Proteomes" id="UP000295418"/>
    </source>
</evidence>
<evidence type="ECO:0000256" key="1">
    <source>
        <dbReference type="SAM" id="Phobius"/>
    </source>
</evidence>
<feature type="transmembrane region" description="Helical" evidence="1">
    <location>
        <begin position="59"/>
        <end position="82"/>
    </location>
</feature>
<dbReference type="Proteomes" id="UP000295418">
    <property type="component" value="Unassembled WGS sequence"/>
</dbReference>
<dbReference type="CDD" id="cd21809">
    <property type="entry name" value="ABC-2_lan_permease-like"/>
    <property type="match status" value="1"/>
</dbReference>
<feature type="transmembrane region" description="Helical" evidence="1">
    <location>
        <begin position="18"/>
        <end position="39"/>
    </location>
</feature>
<proteinExistence type="predicted"/>
<feature type="transmembrane region" description="Helical" evidence="1">
    <location>
        <begin position="148"/>
        <end position="166"/>
    </location>
</feature>
<feature type="transmembrane region" description="Helical" evidence="1">
    <location>
        <begin position="173"/>
        <end position="191"/>
    </location>
</feature>
<dbReference type="OrthoDB" id="3190532at2"/>
<protein>
    <submittedName>
        <fullName evidence="2">Permease</fullName>
    </submittedName>
</protein>
<organism evidence="2 3">
    <name type="scientific">Paenibacillus albiflavus</name>
    <dbReference type="NCBI Taxonomy" id="2545760"/>
    <lineage>
        <taxon>Bacteria</taxon>
        <taxon>Bacillati</taxon>
        <taxon>Bacillota</taxon>
        <taxon>Bacilli</taxon>
        <taxon>Bacillales</taxon>
        <taxon>Paenibacillaceae</taxon>
        <taxon>Paenibacillus</taxon>
    </lineage>
</organism>
<keyword evidence="1" id="KW-0472">Membrane</keyword>
<gene>
    <name evidence="2" type="ORF">E0485_06870</name>
</gene>
<keyword evidence="1" id="KW-1133">Transmembrane helix</keyword>
<evidence type="ECO:0000313" key="2">
    <source>
        <dbReference type="EMBL" id="TCZ78792.1"/>
    </source>
</evidence>
<dbReference type="Pfam" id="PF12730">
    <property type="entry name" value="ABC2_membrane_4"/>
    <property type="match status" value="1"/>
</dbReference>
<name>A0A4V2WPC2_9BACL</name>